<reference evidence="2" key="2">
    <citation type="submission" date="2025-09" db="UniProtKB">
        <authorList>
            <consortium name="Ensembl"/>
        </authorList>
    </citation>
    <scope>IDENTIFICATION</scope>
</reference>
<dbReference type="GO" id="GO:0004715">
    <property type="term" value="F:non-membrane spanning protein tyrosine kinase activity"/>
    <property type="evidence" value="ECO:0007669"/>
    <property type="project" value="TreeGrafter"/>
</dbReference>
<dbReference type="InterPro" id="IPR051286">
    <property type="entry name" value="JAK"/>
</dbReference>
<dbReference type="InterPro" id="IPR041155">
    <property type="entry name" value="FERM_F1"/>
</dbReference>
<proteinExistence type="predicted"/>
<dbReference type="GO" id="GO:0019221">
    <property type="term" value="P:cytokine-mediated signaling pathway"/>
    <property type="evidence" value="ECO:0007669"/>
    <property type="project" value="TreeGrafter"/>
</dbReference>
<dbReference type="PANTHER" id="PTHR45807">
    <property type="entry name" value="TYROSINE-PROTEIN KINASE HOPSCOTCH"/>
    <property type="match status" value="1"/>
</dbReference>
<organism evidence="2 3">
    <name type="scientific">Zonotrichia albicollis</name>
    <name type="common">White-throated sparrow</name>
    <name type="synonym">Fringilla albicollis</name>
    <dbReference type="NCBI Taxonomy" id="44394"/>
    <lineage>
        <taxon>Eukaryota</taxon>
        <taxon>Metazoa</taxon>
        <taxon>Chordata</taxon>
        <taxon>Craniata</taxon>
        <taxon>Vertebrata</taxon>
        <taxon>Euteleostomi</taxon>
        <taxon>Archelosauria</taxon>
        <taxon>Archosauria</taxon>
        <taxon>Dinosauria</taxon>
        <taxon>Saurischia</taxon>
        <taxon>Theropoda</taxon>
        <taxon>Coelurosauria</taxon>
        <taxon>Aves</taxon>
        <taxon>Neognathae</taxon>
        <taxon>Neoaves</taxon>
        <taxon>Telluraves</taxon>
        <taxon>Australaves</taxon>
        <taxon>Passeriformes</taxon>
        <taxon>Passerellidae</taxon>
        <taxon>Zonotrichia</taxon>
    </lineage>
</organism>
<dbReference type="AlphaFoldDB" id="A0A8D2QA57"/>
<dbReference type="Proteomes" id="UP000694413">
    <property type="component" value="Unassembled WGS sequence"/>
</dbReference>
<reference evidence="2" key="1">
    <citation type="submission" date="2025-08" db="UniProtKB">
        <authorList>
            <consortium name="Ensembl"/>
        </authorList>
    </citation>
    <scope>IDENTIFICATION</scope>
</reference>
<protein>
    <recommendedName>
        <fullName evidence="1">FERM F1 lobe ubiquitin-like domain-containing protein</fullName>
    </recommendedName>
</protein>
<accession>A0A8D2QA57</accession>
<dbReference type="PANTHER" id="PTHR45807:SF6">
    <property type="entry name" value="NON-RECEPTOR TYROSINE-PROTEIN KINASE TYK2"/>
    <property type="match status" value="1"/>
</dbReference>
<keyword evidence="3" id="KW-1185">Reference proteome</keyword>
<dbReference type="GO" id="GO:0030154">
    <property type="term" value="P:cell differentiation"/>
    <property type="evidence" value="ECO:0007669"/>
    <property type="project" value="TreeGrafter"/>
</dbReference>
<evidence type="ECO:0000313" key="3">
    <source>
        <dbReference type="Proteomes" id="UP000694413"/>
    </source>
</evidence>
<dbReference type="Pfam" id="PF18379">
    <property type="entry name" value="FERM_F1"/>
    <property type="match status" value="1"/>
</dbReference>
<feature type="domain" description="FERM F1 lobe ubiquitin-like" evidence="1">
    <location>
        <begin position="54"/>
        <end position="110"/>
    </location>
</feature>
<evidence type="ECO:0000313" key="2">
    <source>
        <dbReference type="Ensembl" id="ENSZALP00000000870.1"/>
    </source>
</evidence>
<dbReference type="GO" id="GO:0005829">
    <property type="term" value="C:cytosol"/>
    <property type="evidence" value="ECO:0007669"/>
    <property type="project" value="TreeGrafter"/>
</dbReference>
<dbReference type="GO" id="GO:0060397">
    <property type="term" value="P:growth hormone receptor signaling pathway via JAK-STAT"/>
    <property type="evidence" value="ECO:0007669"/>
    <property type="project" value="TreeGrafter"/>
</dbReference>
<evidence type="ECO:0000259" key="1">
    <source>
        <dbReference type="Pfam" id="PF18379"/>
    </source>
</evidence>
<dbReference type="Ensembl" id="ENSZALT00000001533.1">
    <property type="protein sequence ID" value="ENSZALP00000000870.1"/>
    <property type="gene ID" value="ENSZALG00000001019.1"/>
</dbReference>
<dbReference type="GO" id="GO:0035556">
    <property type="term" value="P:intracellular signal transduction"/>
    <property type="evidence" value="ECO:0007669"/>
    <property type="project" value="TreeGrafter"/>
</dbReference>
<name>A0A8D2QA57_ZONAL</name>
<sequence>MKPAEFRFIENKTEFRFVGNKTSQVLVPWEQTPWNFSFWEESPGSSWLFPFLAGITPLCYSLFALYDPQSRIWLPPNHQFHIGKDTSINLIFRMRFYFRNWHGMNNKEPVVFRNVPRSGDSPEEKPPGGALLDRSSFEYLFEQVTGRDSGEKRDDFPQSSWTWLRIRNSIPRGLFKGKNTPEFSLWKRKTAGMQFSLLWDFYSQSHFLNWKTQGKSFRKSPQG</sequence>
<dbReference type="GO" id="GO:0005131">
    <property type="term" value="F:growth hormone receptor binding"/>
    <property type="evidence" value="ECO:0007669"/>
    <property type="project" value="TreeGrafter"/>
</dbReference>